<dbReference type="UniPathway" id="UPA00094"/>
<dbReference type="EC" id="2.3.1.-" evidence="6"/>
<feature type="active site" evidence="7">
    <location>
        <position position="192"/>
    </location>
</feature>
<feature type="domain" description="Beta-ketoacyl-[acyl-carrier-protein] synthase III C-terminal" evidence="10">
    <location>
        <begin position="361"/>
        <end position="440"/>
    </location>
</feature>
<keyword evidence="8" id="KW-0812">Transmembrane</keyword>
<sequence>FCLIPLMPIIILKPSHMNSNDFHQLWLHPHLNLLILFAILLFTIFKMTRRRQVYLLDFSCYNHHLPHSSSLTLDKYMNTCKLYSTYNDASIEFMDKILKRSGIGDDTTVPTTLTSLRPDLSLAASRKEAEDMIFDALDNLFANNVDVEPVDIDVLVVNSGTFSPPPSLSAMVMNKYKMRNNVRSFNLSGMGCSSGLIAIDLANNMLQVYKNSYAIVVTTENITNNFYPGNKKQMLVPQMLVPVCLFRQNCTAILLSNRSSDRWRAKYKLAHLVRTHIGADDLAFRCVYQEEDDDGITGIALSKDVVVMAGNALRRNITTLGPLVLPLRELLQFAFAVMFVAKKLFNPNMKGYVPNFKLAFEHFCIHAGGKTVINEIQKKLRLSADDVEASRMTLHRFGNASSSSIWYELAYKECKGKVLKGDRVWQIAFGSGFKCNSGVWVALMDVKPCPNNLWEGCISKYPIHLDL</sequence>
<keyword evidence="8" id="KW-1133">Transmembrane helix</keyword>
<accession>A0A6J1IIV7</accession>
<name>A0A6J1IIV7_CUCMA</name>
<feature type="active site" evidence="7">
    <location>
        <position position="276"/>
    </location>
</feature>
<dbReference type="CDD" id="cd00831">
    <property type="entry name" value="CHS_like"/>
    <property type="match status" value="1"/>
</dbReference>
<comment type="pathway">
    <text evidence="1 6">Lipid metabolism; fatty acid biosynthesis.</text>
</comment>
<organism evidence="11 12">
    <name type="scientific">Cucurbita maxima</name>
    <name type="common">Pumpkin</name>
    <name type="synonym">Winter squash</name>
    <dbReference type="NCBI Taxonomy" id="3661"/>
    <lineage>
        <taxon>Eukaryota</taxon>
        <taxon>Viridiplantae</taxon>
        <taxon>Streptophyta</taxon>
        <taxon>Embryophyta</taxon>
        <taxon>Tracheophyta</taxon>
        <taxon>Spermatophyta</taxon>
        <taxon>Magnoliopsida</taxon>
        <taxon>eudicotyledons</taxon>
        <taxon>Gunneridae</taxon>
        <taxon>Pentapetalae</taxon>
        <taxon>rosids</taxon>
        <taxon>fabids</taxon>
        <taxon>Cucurbitales</taxon>
        <taxon>Cucurbitaceae</taxon>
        <taxon>Cucurbiteae</taxon>
        <taxon>Cucurbita</taxon>
    </lineage>
</organism>
<evidence type="ECO:0000313" key="11">
    <source>
        <dbReference type="Proteomes" id="UP000504608"/>
    </source>
</evidence>
<dbReference type="Proteomes" id="UP000504608">
    <property type="component" value="Unplaced"/>
</dbReference>
<dbReference type="InterPro" id="IPR013747">
    <property type="entry name" value="ACP_syn_III_C"/>
</dbReference>
<protein>
    <recommendedName>
        <fullName evidence="6">3-ketoacyl-CoA synthase</fullName>
        <ecNumber evidence="6">2.3.1.-</ecNumber>
    </recommendedName>
</protein>
<feature type="non-terminal residue" evidence="12">
    <location>
        <position position="1"/>
    </location>
</feature>
<dbReference type="AlphaFoldDB" id="A0A6J1IIV7"/>
<dbReference type="GO" id="GO:0016020">
    <property type="term" value="C:membrane"/>
    <property type="evidence" value="ECO:0007669"/>
    <property type="project" value="InterPro"/>
</dbReference>
<keyword evidence="11" id="KW-1185">Reference proteome</keyword>
<evidence type="ECO:0000256" key="8">
    <source>
        <dbReference type="SAM" id="Phobius"/>
    </source>
</evidence>
<dbReference type="Pfam" id="PF08392">
    <property type="entry name" value="FAE1_CUT1_RppA"/>
    <property type="match status" value="1"/>
</dbReference>
<comment type="similarity">
    <text evidence="2 6">Belongs to the thiolase-like superfamily. Chalcone/stilbene synthases family.</text>
</comment>
<dbReference type="OrthoDB" id="329835at2759"/>
<dbReference type="Pfam" id="PF08541">
    <property type="entry name" value="ACP_syn_III_C"/>
    <property type="match status" value="1"/>
</dbReference>
<evidence type="ECO:0000259" key="9">
    <source>
        <dbReference type="Pfam" id="PF08392"/>
    </source>
</evidence>
<dbReference type="KEGG" id="cmax:111474480"/>
<dbReference type="GeneID" id="111474480"/>
<feature type="active site" evidence="7">
    <location>
        <position position="362"/>
    </location>
</feature>
<dbReference type="PANTHER" id="PTHR31561">
    <property type="entry name" value="3-KETOACYL-COA SYNTHASE"/>
    <property type="match status" value="1"/>
</dbReference>
<evidence type="ECO:0000256" key="7">
    <source>
        <dbReference type="PIRSR" id="PIRSR036417-1"/>
    </source>
</evidence>
<comment type="catalytic activity">
    <reaction evidence="5">
        <text>a very-long-chain acyl-CoA + malonyl-CoA + H(+) = a very-long-chain 3-oxoacyl-CoA + CO2 + CoA</text>
        <dbReference type="Rhea" id="RHEA:32727"/>
        <dbReference type="ChEBI" id="CHEBI:15378"/>
        <dbReference type="ChEBI" id="CHEBI:16526"/>
        <dbReference type="ChEBI" id="CHEBI:57287"/>
        <dbReference type="ChEBI" id="CHEBI:57384"/>
        <dbReference type="ChEBI" id="CHEBI:90725"/>
        <dbReference type="ChEBI" id="CHEBI:90736"/>
        <dbReference type="EC" id="2.3.1.199"/>
    </reaction>
</comment>
<dbReference type="InterPro" id="IPR013601">
    <property type="entry name" value="FAE1_typ3_polyketide_synth"/>
</dbReference>
<feature type="transmembrane region" description="Helical" evidence="8">
    <location>
        <begin position="25"/>
        <end position="45"/>
    </location>
</feature>
<dbReference type="SUPFAM" id="SSF53901">
    <property type="entry name" value="Thiolase-like"/>
    <property type="match status" value="2"/>
</dbReference>
<feature type="active site" evidence="7">
    <location>
        <position position="366"/>
    </location>
</feature>
<keyword evidence="8" id="KW-0472">Membrane</keyword>
<dbReference type="InterPro" id="IPR012392">
    <property type="entry name" value="3-ktacl-CoA_syn"/>
</dbReference>
<evidence type="ECO:0000256" key="1">
    <source>
        <dbReference type="ARBA" id="ARBA00005194"/>
    </source>
</evidence>
<proteinExistence type="inferred from homology"/>
<evidence type="ECO:0000256" key="2">
    <source>
        <dbReference type="ARBA" id="ARBA00005531"/>
    </source>
</evidence>
<dbReference type="RefSeq" id="XP_022975323.1">
    <property type="nucleotide sequence ID" value="XM_023119555.1"/>
</dbReference>
<feature type="domain" description="FAE" evidence="9">
    <location>
        <begin position="46"/>
        <end position="343"/>
    </location>
</feature>
<gene>
    <name evidence="12" type="primary">LOC111474480</name>
</gene>
<reference evidence="12" key="1">
    <citation type="submission" date="2025-08" db="UniProtKB">
        <authorList>
            <consortium name="RefSeq"/>
        </authorList>
    </citation>
    <scope>IDENTIFICATION</scope>
    <source>
        <tissue evidence="12">Young leaves</tissue>
    </source>
</reference>
<keyword evidence="4 6" id="KW-0012">Acyltransferase</keyword>
<evidence type="ECO:0000256" key="3">
    <source>
        <dbReference type="ARBA" id="ARBA00022679"/>
    </source>
</evidence>
<dbReference type="Gene3D" id="3.40.47.10">
    <property type="match status" value="1"/>
</dbReference>
<dbReference type="InterPro" id="IPR016039">
    <property type="entry name" value="Thiolase-like"/>
</dbReference>
<evidence type="ECO:0000259" key="10">
    <source>
        <dbReference type="Pfam" id="PF08541"/>
    </source>
</evidence>
<dbReference type="GO" id="GO:0009922">
    <property type="term" value="F:fatty acid elongase activity"/>
    <property type="evidence" value="ECO:0007669"/>
    <property type="project" value="UniProtKB-EC"/>
</dbReference>
<keyword evidence="3 6" id="KW-0808">Transferase</keyword>
<evidence type="ECO:0000256" key="5">
    <source>
        <dbReference type="ARBA" id="ARBA00047375"/>
    </source>
</evidence>
<evidence type="ECO:0000256" key="4">
    <source>
        <dbReference type="ARBA" id="ARBA00023315"/>
    </source>
</evidence>
<evidence type="ECO:0000313" key="12">
    <source>
        <dbReference type="RefSeq" id="XP_022975323.1"/>
    </source>
</evidence>
<feature type="active site" evidence="7">
    <location>
        <position position="399"/>
    </location>
</feature>
<dbReference type="GO" id="GO:0006633">
    <property type="term" value="P:fatty acid biosynthetic process"/>
    <property type="evidence" value="ECO:0007669"/>
    <property type="project" value="UniProtKB-UniPathway"/>
</dbReference>
<feature type="active site" evidence="7">
    <location>
        <position position="395"/>
    </location>
</feature>
<evidence type="ECO:0000256" key="6">
    <source>
        <dbReference type="PIRNR" id="PIRNR036417"/>
    </source>
</evidence>
<dbReference type="PIRSF" id="PIRSF036417">
    <property type="entry name" value="3-ktacl-CoA_syn"/>
    <property type="match status" value="1"/>
</dbReference>